<dbReference type="AlphaFoldDB" id="A0A542THN5"/>
<reference evidence="1 2" key="1">
    <citation type="submission" date="2019-06" db="EMBL/GenBank/DDBJ databases">
        <title>Sequencing the genomes of 1000 actinobacteria strains.</title>
        <authorList>
            <person name="Klenk H.-P."/>
        </authorList>
    </citation>
    <scope>NUCLEOTIDE SEQUENCE [LARGE SCALE GENOMIC DNA]</scope>
    <source>
        <strain evidence="1 2">DSM 41929</strain>
    </source>
</reference>
<protein>
    <submittedName>
        <fullName evidence="1">Uncharacterized protein</fullName>
    </submittedName>
</protein>
<name>A0A542THN5_9ACTN</name>
<evidence type="ECO:0000313" key="1">
    <source>
        <dbReference type="EMBL" id="TQK86349.1"/>
    </source>
</evidence>
<dbReference type="Proteomes" id="UP000318103">
    <property type="component" value="Unassembled WGS sequence"/>
</dbReference>
<keyword evidence="2" id="KW-1185">Reference proteome</keyword>
<accession>A0A542THN5</accession>
<dbReference type="EMBL" id="VFNX01000002">
    <property type="protein sequence ID" value="TQK86349.1"/>
    <property type="molecule type" value="Genomic_DNA"/>
</dbReference>
<gene>
    <name evidence="1" type="ORF">FB563_6477</name>
</gene>
<organism evidence="1 2">
    <name type="scientific">Streptomyces puniciscabiei</name>
    <dbReference type="NCBI Taxonomy" id="164348"/>
    <lineage>
        <taxon>Bacteria</taxon>
        <taxon>Bacillati</taxon>
        <taxon>Actinomycetota</taxon>
        <taxon>Actinomycetes</taxon>
        <taxon>Kitasatosporales</taxon>
        <taxon>Streptomycetaceae</taxon>
        <taxon>Streptomyces</taxon>
    </lineage>
</organism>
<proteinExistence type="predicted"/>
<comment type="caution">
    <text evidence="1">The sequence shown here is derived from an EMBL/GenBank/DDBJ whole genome shotgun (WGS) entry which is preliminary data.</text>
</comment>
<evidence type="ECO:0000313" key="2">
    <source>
        <dbReference type="Proteomes" id="UP000318103"/>
    </source>
</evidence>
<sequence>MGLLSHDPPNPPRGPTLAALGSAAFTPAQLRRVQVLADEEGRIVRSGSRTEIIRNDAEFRVAARRELADLAH</sequence>